<dbReference type="SUPFAM" id="SSF47413">
    <property type="entry name" value="lambda repressor-like DNA-binding domains"/>
    <property type="match status" value="1"/>
</dbReference>
<protein>
    <submittedName>
        <fullName evidence="2">Helix-turn-helix domain-containing protein</fullName>
    </submittedName>
</protein>
<proteinExistence type="predicted"/>
<comment type="caution">
    <text evidence="2">The sequence shown here is derived from an EMBL/GenBank/DDBJ whole genome shotgun (WGS) entry which is preliminary data.</text>
</comment>
<gene>
    <name evidence="2" type="ORF">NDK43_09335</name>
</gene>
<evidence type="ECO:0000259" key="1">
    <source>
        <dbReference type="PROSITE" id="PS50943"/>
    </source>
</evidence>
<organism evidence="2 3">
    <name type="scientific">Neobacillus pocheonensis</name>
    <dbReference type="NCBI Taxonomy" id="363869"/>
    <lineage>
        <taxon>Bacteria</taxon>
        <taxon>Bacillati</taxon>
        <taxon>Bacillota</taxon>
        <taxon>Bacilli</taxon>
        <taxon>Bacillales</taxon>
        <taxon>Bacillaceae</taxon>
        <taxon>Neobacillus</taxon>
    </lineage>
</organism>
<dbReference type="InterPro" id="IPR001387">
    <property type="entry name" value="Cro/C1-type_HTH"/>
</dbReference>
<accession>A0ABT0W899</accession>
<dbReference type="CDD" id="cd00093">
    <property type="entry name" value="HTH_XRE"/>
    <property type="match status" value="1"/>
</dbReference>
<evidence type="ECO:0000313" key="2">
    <source>
        <dbReference type="EMBL" id="MCM2532551.1"/>
    </source>
</evidence>
<dbReference type="PROSITE" id="PS50943">
    <property type="entry name" value="HTH_CROC1"/>
    <property type="match status" value="1"/>
</dbReference>
<feature type="domain" description="HTH cro/C1-type" evidence="1">
    <location>
        <begin position="29"/>
        <end position="62"/>
    </location>
</feature>
<evidence type="ECO:0000313" key="3">
    <source>
        <dbReference type="Proteomes" id="UP001523262"/>
    </source>
</evidence>
<reference evidence="2 3" key="1">
    <citation type="submission" date="2022-06" db="EMBL/GenBank/DDBJ databases">
        <authorList>
            <person name="Jeon C.O."/>
        </authorList>
    </citation>
    <scope>NUCLEOTIDE SEQUENCE [LARGE SCALE GENOMIC DNA]</scope>
    <source>
        <strain evidence="2 3">KCTC 13943</strain>
    </source>
</reference>
<dbReference type="EMBL" id="JAMQCR010000001">
    <property type="protein sequence ID" value="MCM2532551.1"/>
    <property type="molecule type" value="Genomic_DNA"/>
</dbReference>
<dbReference type="InterPro" id="IPR010982">
    <property type="entry name" value="Lambda_DNA-bd_dom_sf"/>
</dbReference>
<dbReference type="Proteomes" id="UP001523262">
    <property type="component" value="Unassembled WGS sequence"/>
</dbReference>
<dbReference type="Gene3D" id="1.10.260.40">
    <property type="entry name" value="lambda repressor-like DNA-binding domains"/>
    <property type="match status" value="1"/>
</dbReference>
<dbReference type="Pfam" id="PF01381">
    <property type="entry name" value="HTH_3"/>
    <property type="match status" value="1"/>
</dbReference>
<name>A0ABT0W899_9BACI</name>
<keyword evidence="3" id="KW-1185">Reference proteome</keyword>
<sequence>MKKLKSNIGWLIDKSDYTREELRHRYDKSANTISNWCTGKSYPSAMELFDLAELLGVKVDDLYERKVEETD</sequence>